<proteinExistence type="predicted"/>
<keyword evidence="3" id="KW-1185">Reference proteome</keyword>
<feature type="region of interest" description="Disordered" evidence="1">
    <location>
        <begin position="35"/>
        <end position="78"/>
    </location>
</feature>
<dbReference type="EMBL" id="CP097511">
    <property type="protein sequence ID" value="URE43708.1"/>
    <property type="molecule type" value="Genomic_DNA"/>
</dbReference>
<gene>
    <name evidence="2" type="ORF">MUK42_32296</name>
</gene>
<dbReference type="OrthoDB" id="21589at2759"/>
<protein>
    <submittedName>
        <fullName evidence="2">Uncharacterized protein</fullName>
    </submittedName>
</protein>
<dbReference type="EMBL" id="CP097511">
    <property type="protein sequence ID" value="URE43710.1"/>
    <property type="molecule type" value="Genomic_DNA"/>
</dbReference>
<organism evidence="2 3">
    <name type="scientific">Musa troglodytarum</name>
    <name type="common">fe'i banana</name>
    <dbReference type="NCBI Taxonomy" id="320322"/>
    <lineage>
        <taxon>Eukaryota</taxon>
        <taxon>Viridiplantae</taxon>
        <taxon>Streptophyta</taxon>
        <taxon>Embryophyta</taxon>
        <taxon>Tracheophyta</taxon>
        <taxon>Spermatophyta</taxon>
        <taxon>Magnoliopsida</taxon>
        <taxon>Liliopsida</taxon>
        <taxon>Zingiberales</taxon>
        <taxon>Musaceae</taxon>
        <taxon>Musa</taxon>
    </lineage>
</organism>
<evidence type="ECO:0000313" key="3">
    <source>
        <dbReference type="Proteomes" id="UP001055439"/>
    </source>
</evidence>
<name>A0A9E7I119_9LILI</name>
<dbReference type="AlphaFoldDB" id="A0A9E7I119"/>
<evidence type="ECO:0000313" key="2">
    <source>
        <dbReference type="EMBL" id="URE43710.1"/>
    </source>
</evidence>
<accession>A0A9E7I119</accession>
<reference evidence="2" key="1">
    <citation type="submission" date="2022-05" db="EMBL/GenBank/DDBJ databases">
        <title>The Musa troglodytarum L. genome provides insights into the mechanism of non-climacteric behaviour and enrichment of carotenoids.</title>
        <authorList>
            <person name="Wang J."/>
        </authorList>
    </citation>
    <scope>NUCLEOTIDE SEQUENCE</scope>
    <source>
        <tissue evidence="2">Leaf</tissue>
    </source>
</reference>
<sequence>MDGTDQLCDLLLREHHTVQLAPCLVTEKHILSVFPSATAEEPQTDRSHPHPTPSTTNSAVTPQVPGISGFPVSPLILP</sequence>
<dbReference type="Proteomes" id="UP001055439">
    <property type="component" value="Chromosome 9"/>
</dbReference>
<evidence type="ECO:0000256" key="1">
    <source>
        <dbReference type="SAM" id="MobiDB-lite"/>
    </source>
</evidence>